<dbReference type="InterPro" id="IPR002156">
    <property type="entry name" value="RNaseH_domain"/>
</dbReference>
<evidence type="ECO:0000313" key="2">
    <source>
        <dbReference type="EMBL" id="GAA0176203.1"/>
    </source>
</evidence>
<gene>
    <name evidence="2" type="ORF">LIER_29240</name>
</gene>
<dbReference type="Pfam" id="PF13456">
    <property type="entry name" value="RVT_3"/>
    <property type="match status" value="1"/>
</dbReference>
<dbReference type="GO" id="GO:0003676">
    <property type="term" value="F:nucleic acid binding"/>
    <property type="evidence" value="ECO:0007669"/>
    <property type="project" value="InterPro"/>
</dbReference>
<dbReference type="InterPro" id="IPR052929">
    <property type="entry name" value="RNase_H-like_EbsB-rel"/>
</dbReference>
<comment type="caution">
    <text evidence="2">The sequence shown here is derived from an EMBL/GenBank/DDBJ whole genome shotgun (WGS) entry which is preliminary data.</text>
</comment>
<evidence type="ECO:0000259" key="1">
    <source>
        <dbReference type="Pfam" id="PF13456"/>
    </source>
</evidence>
<reference evidence="2 3" key="1">
    <citation type="submission" date="2024-01" db="EMBL/GenBank/DDBJ databases">
        <title>The complete chloroplast genome sequence of Lithospermum erythrorhizon: insights into the phylogenetic relationship among Boraginaceae species and the maternal lineages of purple gromwells.</title>
        <authorList>
            <person name="Okada T."/>
            <person name="Watanabe K."/>
        </authorList>
    </citation>
    <scope>NUCLEOTIDE SEQUENCE [LARGE SCALE GENOMIC DNA]</scope>
</reference>
<accession>A0AAV3RM48</accession>
<dbReference type="Proteomes" id="UP001454036">
    <property type="component" value="Unassembled WGS sequence"/>
</dbReference>
<dbReference type="EMBL" id="BAABME010009999">
    <property type="protein sequence ID" value="GAA0176203.1"/>
    <property type="molecule type" value="Genomic_DNA"/>
</dbReference>
<dbReference type="PANTHER" id="PTHR47074">
    <property type="entry name" value="BNAC02G40300D PROTEIN"/>
    <property type="match status" value="1"/>
</dbReference>
<feature type="domain" description="RNase H type-1" evidence="1">
    <location>
        <begin position="73"/>
        <end position="143"/>
    </location>
</feature>
<organism evidence="2 3">
    <name type="scientific">Lithospermum erythrorhizon</name>
    <name type="common">Purple gromwell</name>
    <name type="synonym">Lithospermum officinale var. erythrorhizon</name>
    <dbReference type="NCBI Taxonomy" id="34254"/>
    <lineage>
        <taxon>Eukaryota</taxon>
        <taxon>Viridiplantae</taxon>
        <taxon>Streptophyta</taxon>
        <taxon>Embryophyta</taxon>
        <taxon>Tracheophyta</taxon>
        <taxon>Spermatophyta</taxon>
        <taxon>Magnoliopsida</taxon>
        <taxon>eudicotyledons</taxon>
        <taxon>Gunneridae</taxon>
        <taxon>Pentapetalae</taxon>
        <taxon>asterids</taxon>
        <taxon>lamiids</taxon>
        <taxon>Boraginales</taxon>
        <taxon>Boraginaceae</taxon>
        <taxon>Boraginoideae</taxon>
        <taxon>Lithospermeae</taxon>
        <taxon>Lithospermum</taxon>
    </lineage>
</organism>
<keyword evidence="3" id="KW-1185">Reference proteome</keyword>
<name>A0AAV3RM48_LITER</name>
<proteinExistence type="predicted"/>
<evidence type="ECO:0000313" key="3">
    <source>
        <dbReference type="Proteomes" id="UP001454036"/>
    </source>
</evidence>
<dbReference type="PANTHER" id="PTHR47074:SF48">
    <property type="entry name" value="POLYNUCLEOTIDYL TRANSFERASE, RIBONUCLEASE H-LIKE SUPERFAMILY PROTEIN"/>
    <property type="match status" value="1"/>
</dbReference>
<dbReference type="GO" id="GO:0004523">
    <property type="term" value="F:RNA-DNA hybrid ribonuclease activity"/>
    <property type="evidence" value="ECO:0007669"/>
    <property type="project" value="InterPro"/>
</dbReference>
<dbReference type="AlphaFoldDB" id="A0AAV3RM48"/>
<protein>
    <recommendedName>
        <fullName evidence="1">RNase H type-1 domain-containing protein</fullName>
    </recommendedName>
</protein>
<sequence>MVHYSTEFFLPPDNHGDHLRSGGSISDTGLPGISCRANNYASLTNTTSKNTGQGIGVKCKKWATPRQGYIKINCDAGWKKLDDRTGTIRGVSRDRDGTLRKAFLQQLAHVEGPLVGEALALREGMSFAIEIRFGQVEMESNSLKSLWRIFTLLKIPVYKSTIQLSNTLCGSLESWQDSSCYLIFGTSYLAIRSPFA</sequence>